<feature type="binding site" evidence="11">
    <location>
        <position position="183"/>
    </location>
    <ligand>
        <name>Zn(2+)</name>
        <dbReference type="ChEBI" id="CHEBI:29105"/>
    </ligand>
</feature>
<keyword evidence="7 11" id="KW-0067">ATP-binding</keyword>
<dbReference type="InterPro" id="IPR014729">
    <property type="entry name" value="Rossmann-like_a/b/a_fold"/>
</dbReference>
<dbReference type="SUPFAM" id="SSF47323">
    <property type="entry name" value="Anticodon-binding domain of a subclass of class I aminoacyl-tRNA synthetases"/>
    <property type="match status" value="1"/>
</dbReference>
<evidence type="ECO:0000256" key="6">
    <source>
        <dbReference type="ARBA" id="ARBA00022741"/>
    </source>
</evidence>
<dbReference type="GO" id="GO:0005829">
    <property type="term" value="C:cytosol"/>
    <property type="evidence" value="ECO:0007669"/>
    <property type="project" value="TreeGrafter"/>
</dbReference>
<comment type="caution">
    <text evidence="14">The sequence shown here is derived from an EMBL/GenBank/DDBJ whole genome shotgun (WGS) entry which is preliminary data.</text>
</comment>
<dbReference type="InterPro" id="IPR023458">
    <property type="entry name" value="Met-tRNA_ligase_1"/>
</dbReference>
<feature type="binding site" evidence="11">
    <location>
        <position position="173"/>
    </location>
    <ligand>
        <name>Zn(2+)</name>
        <dbReference type="ChEBI" id="CHEBI:29105"/>
    </ligand>
</feature>
<feature type="domain" description="Methionyl/Leucyl tRNA synthetase" evidence="12">
    <location>
        <begin position="32"/>
        <end position="438"/>
    </location>
</feature>
<evidence type="ECO:0000256" key="10">
    <source>
        <dbReference type="ARBA" id="ARBA00047364"/>
    </source>
</evidence>
<comment type="subunit">
    <text evidence="11">Monomer.</text>
</comment>
<feature type="short sequence motif" description="'KMSKS' region" evidence="11">
    <location>
        <begin position="375"/>
        <end position="379"/>
    </location>
</feature>
<dbReference type="InterPro" id="IPR015413">
    <property type="entry name" value="Methionyl/Leucyl_tRNA_Synth"/>
</dbReference>
<dbReference type="PANTHER" id="PTHR45765:SF1">
    <property type="entry name" value="METHIONINE--TRNA LIGASE, CYTOPLASMIC"/>
    <property type="match status" value="1"/>
</dbReference>
<accession>A0A8J3LWD5</accession>
<name>A0A8J3LWD5_9ACTN</name>
<dbReference type="Gene3D" id="2.20.28.20">
    <property type="entry name" value="Methionyl-tRNA synthetase, Zn-domain"/>
    <property type="match status" value="1"/>
</dbReference>
<dbReference type="GO" id="GO:0006431">
    <property type="term" value="P:methionyl-tRNA aminoacylation"/>
    <property type="evidence" value="ECO:0007669"/>
    <property type="project" value="UniProtKB-UniRule"/>
</dbReference>
<dbReference type="SUPFAM" id="SSF52374">
    <property type="entry name" value="Nucleotidylyl transferase"/>
    <property type="match status" value="1"/>
</dbReference>
<dbReference type="CDD" id="cd07957">
    <property type="entry name" value="Anticodon_Ia_Met"/>
    <property type="match status" value="1"/>
</dbReference>
<keyword evidence="8 11" id="KW-0648">Protein biosynthesis</keyword>
<organism evidence="14 15">
    <name type="scientific">Planotetraspora kaengkrachanensis</name>
    <dbReference type="NCBI Taxonomy" id="575193"/>
    <lineage>
        <taxon>Bacteria</taxon>
        <taxon>Bacillati</taxon>
        <taxon>Actinomycetota</taxon>
        <taxon>Actinomycetes</taxon>
        <taxon>Streptosporangiales</taxon>
        <taxon>Streptosporangiaceae</taxon>
        <taxon>Planotetraspora</taxon>
    </lineage>
</organism>
<dbReference type="SUPFAM" id="SSF57770">
    <property type="entry name" value="Methionyl-tRNA synthetase (MetRS), Zn-domain"/>
    <property type="match status" value="1"/>
</dbReference>
<keyword evidence="9 11" id="KW-0030">Aminoacyl-tRNA synthetase</keyword>
<dbReference type="Pfam" id="PF09334">
    <property type="entry name" value="tRNA-synt_1g"/>
    <property type="match status" value="1"/>
</dbReference>
<comment type="catalytic activity">
    <reaction evidence="10 11">
        <text>tRNA(Met) + L-methionine + ATP = L-methionyl-tRNA(Met) + AMP + diphosphate</text>
        <dbReference type="Rhea" id="RHEA:13481"/>
        <dbReference type="Rhea" id="RHEA-COMP:9667"/>
        <dbReference type="Rhea" id="RHEA-COMP:9698"/>
        <dbReference type="ChEBI" id="CHEBI:30616"/>
        <dbReference type="ChEBI" id="CHEBI:33019"/>
        <dbReference type="ChEBI" id="CHEBI:57844"/>
        <dbReference type="ChEBI" id="CHEBI:78442"/>
        <dbReference type="ChEBI" id="CHEBI:78530"/>
        <dbReference type="ChEBI" id="CHEBI:456215"/>
        <dbReference type="EC" id="6.1.1.10"/>
    </reaction>
</comment>
<keyword evidence="15" id="KW-1185">Reference proteome</keyword>
<dbReference type="GO" id="GO:0004825">
    <property type="term" value="F:methionine-tRNA ligase activity"/>
    <property type="evidence" value="ECO:0007669"/>
    <property type="project" value="UniProtKB-UniRule"/>
</dbReference>
<dbReference type="Gene3D" id="1.10.730.10">
    <property type="entry name" value="Isoleucyl-tRNA Synthetase, Domain 1"/>
    <property type="match status" value="1"/>
</dbReference>
<dbReference type="PANTHER" id="PTHR45765">
    <property type="entry name" value="METHIONINE--TRNA LIGASE"/>
    <property type="match status" value="1"/>
</dbReference>
<dbReference type="PRINTS" id="PR01041">
    <property type="entry name" value="TRNASYNTHMET"/>
</dbReference>
<comment type="cofactor">
    <cofactor evidence="11">
        <name>Zn(2+)</name>
        <dbReference type="ChEBI" id="CHEBI:29105"/>
    </cofactor>
    <text evidence="11">Binds 1 zinc ion per subunit.</text>
</comment>
<dbReference type="FunFam" id="2.20.28.20:FF:000001">
    <property type="entry name" value="Methionine--tRNA ligase"/>
    <property type="match status" value="1"/>
</dbReference>
<dbReference type="InterPro" id="IPR014758">
    <property type="entry name" value="Met-tRNA_synth"/>
</dbReference>
<evidence type="ECO:0000256" key="4">
    <source>
        <dbReference type="ARBA" id="ARBA00022490"/>
    </source>
</evidence>
<keyword evidence="5 11" id="KW-0436">Ligase</keyword>
<evidence type="ECO:0000256" key="9">
    <source>
        <dbReference type="ARBA" id="ARBA00023146"/>
    </source>
</evidence>
<dbReference type="NCBIfam" id="TIGR00398">
    <property type="entry name" value="metG"/>
    <property type="match status" value="1"/>
</dbReference>
<reference evidence="14 15" key="1">
    <citation type="submission" date="2021-01" db="EMBL/GenBank/DDBJ databases">
        <title>Whole genome shotgun sequence of Planotetraspora kaengkrachanensis NBRC 104272.</title>
        <authorList>
            <person name="Komaki H."/>
            <person name="Tamura T."/>
        </authorList>
    </citation>
    <scope>NUCLEOTIDE SEQUENCE [LARGE SCALE GENOMIC DNA]</scope>
    <source>
        <strain evidence="14 15">NBRC 104272</strain>
    </source>
</reference>
<comment type="subcellular location">
    <subcellularLocation>
        <location evidence="2 11">Cytoplasm</location>
    </subcellularLocation>
</comment>
<feature type="binding site" evidence="11">
    <location>
        <position position="170"/>
    </location>
    <ligand>
        <name>Zn(2+)</name>
        <dbReference type="ChEBI" id="CHEBI:29105"/>
    </ligand>
</feature>
<gene>
    <name evidence="11 14" type="primary">metG</name>
    <name evidence="14" type="ORF">Pka01_30290</name>
</gene>
<evidence type="ECO:0000256" key="1">
    <source>
        <dbReference type="ARBA" id="ARBA00003314"/>
    </source>
</evidence>
<dbReference type="GO" id="GO:0005524">
    <property type="term" value="F:ATP binding"/>
    <property type="evidence" value="ECO:0007669"/>
    <property type="project" value="UniProtKB-UniRule"/>
</dbReference>
<dbReference type="Pfam" id="PF19303">
    <property type="entry name" value="Anticodon_3"/>
    <property type="match status" value="1"/>
</dbReference>
<feature type="short sequence motif" description="'HIGH' region" evidence="11">
    <location>
        <begin position="38"/>
        <end position="48"/>
    </location>
</feature>
<keyword evidence="6 11" id="KW-0547">Nucleotide-binding</keyword>
<dbReference type="CDD" id="cd00814">
    <property type="entry name" value="MetRS_core"/>
    <property type="match status" value="1"/>
</dbReference>
<dbReference type="EMBL" id="BONV01000011">
    <property type="protein sequence ID" value="GIG79902.1"/>
    <property type="molecule type" value="Genomic_DNA"/>
</dbReference>
<dbReference type="HAMAP" id="MF_00098">
    <property type="entry name" value="Met_tRNA_synth_type1"/>
    <property type="match status" value="1"/>
</dbReference>
<evidence type="ECO:0000259" key="12">
    <source>
        <dbReference type="Pfam" id="PF09334"/>
    </source>
</evidence>
<keyword evidence="11" id="KW-0479">Metal-binding</keyword>
<keyword evidence="11" id="KW-0862">Zinc</keyword>
<feature type="domain" description="Methionyl-tRNA synthetase anticodon-binding" evidence="13">
    <location>
        <begin position="449"/>
        <end position="550"/>
    </location>
</feature>
<comment type="function">
    <text evidence="1 11">Is required not only for elongation of protein synthesis but also for the initiation of all mRNA translation through initiator tRNA(fMet) aminoacylation.</text>
</comment>
<evidence type="ECO:0000256" key="2">
    <source>
        <dbReference type="ARBA" id="ARBA00004496"/>
    </source>
</evidence>
<evidence type="ECO:0000256" key="11">
    <source>
        <dbReference type="HAMAP-Rule" id="MF_00098"/>
    </source>
</evidence>
<evidence type="ECO:0000313" key="14">
    <source>
        <dbReference type="EMBL" id="GIG79902.1"/>
    </source>
</evidence>
<protein>
    <recommendedName>
        <fullName evidence="11">Methionine--tRNA ligase</fullName>
        <ecNumber evidence="11">6.1.1.10</ecNumber>
    </recommendedName>
    <alternativeName>
        <fullName evidence="11">Methionyl-tRNA synthetase</fullName>
        <shortName evidence="11">MetRS</shortName>
    </alternativeName>
</protein>
<evidence type="ECO:0000256" key="5">
    <source>
        <dbReference type="ARBA" id="ARBA00022598"/>
    </source>
</evidence>
<sequence>MLYEGLRPMVGETGVRPRREGSRLVGMSQHILTAVAWPYANGPRHIGHVSGFGVPSDVFSRYQRMAGNKVLMVSGTDEHGTPIQVQADNEGVTARQLADRYNRVIAEDLTALGLSYDLFTRTTTKNHYAVAQEIFLGLHKNGYIFPKTTMGAVSPSTGRTLPDRYIEGTCPICGYDGARGDQCDNCGNQLDPIDLINPRSRINGETPAFVETEHFMLDLPAFADALGTYLQSKQGEWRPNVLKFSLNLLGDLQPRAITRDLDWGVPIPLDGWSDRSDKRLYVWFDAVIGYLSASIEWARRSGDPDAWRQWWQNPDARGYYFMGKDNIVFHSEIWPAMLLGYNGQGARGGTPGPLGKLALPSEVVSSEFLTMEGRKFSSSRQVVIYVRDFLERYSADALRYYIAVAGPENQDTDFTWSEFVNRNNGELVAAWGNLVNRSISMAARNFGAIPEAVHLTDADRALLERSRTAFTAVGGELQRSRFKNAVTEAFDVVREANKYLAEQEPWKIKDDPGRQGSILHVALQIVDDVKTLLTPFVPTSSNKIFEMLGGEGVWSGMPEIREVDEDGGPSYPVITGEYDGAAKWEHRPIKAGVPLAPPTPLFAKLDNKVVDEELSRLES</sequence>
<dbReference type="GO" id="GO:0046872">
    <property type="term" value="F:metal ion binding"/>
    <property type="evidence" value="ECO:0007669"/>
    <property type="project" value="UniProtKB-KW"/>
</dbReference>
<evidence type="ECO:0000256" key="3">
    <source>
        <dbReference type="ARBA" id="ARBA00008258"/>
    </source>
</evidence>
<dbReference type="InterPro" id="IPR029038">
    <property type="entry name" value="MetRS_Zn"/>
</dbReference>
<feature type="binding site" evidence="11">
    <location>
        <position position="378"/>
    </location>
    <ligand>
        <name>ATP</name>
        <dbReference type="ChEBI" id="CHEBI:30616"/>
    </ligand>
</feature>
<dbReference type="InterPro" id="IPR009080">
    <property type="entry name" value="tRNAsynth_Ia_anticodon-bd"/>
</dbReference>
<dbReference type="Proteomes" id="UP000630097">
    <property type="component" value="Unassembled WGS sequence"/>
</dbReference>
<dbReference type="Gene3D" id="3.40.50.620">
    <property type="entry name" value="HUPs"/>
    <property type="match status" value="1"/>
</dbReference>
<evidence type="ECO:0000256" key="8">
    <source>
        <dbReference type="ARBA" id="ARBA00022917"/>
    </source>
</evidence>
<dbReference type="InterPro" id="IPR041872">
    <property type="entry name" value="Anticodon_Met"/>
</dbReference>
<evidence type="ECO:0000259" key="13">
    <source>
        <dbReference type="Pfam" id="PF19303"/>
    </source>
</evidence>
<feature type="binding site" evidence="11">
    <location>
        <position position="186"/>
    </location>
    <ligand>
        <name>Zn(2+)</name>
        <dbReference type="ChEBI" id="CHEBI:29105"/>
    </ligand>
</feature>
<dbReference type="InterPro" id="IPR033911">
    <property type="entry name" value="MetRS_core"/>
</dbReference>
<evidence type="ECO:0000256" key="7">
    <source>
        <dbReference type="ARBA" id="ARBA00022840"/>
    </source>
</evidence>
<keyword evidence="4 11" id="KW-0963">Cytoplasm</keyword>
<evidence type="ECO:0000313" key="15">
    <source>
        <dbReference type="Proteomes" id="UP000630097"/>
    </source>
</evidence>
<dbReference type="AlphaFoldDB" id="A0A8J3LWD5"/>
<comment type="similarity">
    <text evidence="3 11">Belongs to the class-I aminoacyl-tRNA synthetase family. MetG type 1 subfamily.</text>
</comment>
<proteinExistence type="inferred from homology"/>
<dbReference type="EC" id="6.1.1.10" evidence="11"/>